<evidence type="ECO:0008006" key="5">
    <source>
        <dbReference type="Google" id="ProtNLM"/>
    </source>
</evidence>
<evidence type="ECO:0000313" key="2">
    <source>
        <dbReference type="EMBL" id="QPG69099.1"/>
    </source>
</evidence>
<sequence length="144" mass="15539">MTDTPTTPKAPTAPSDLARNGAGRKLWRDIAASGKYILRPDELRILHAACRCADKVVALGAKKAAIEAHPRFAELMMKGSMGQPVENPLQARVYKIDDDIRNQEVTLAGHLARLKLPDDDAGAGEQPRSVSARDAANSRWGKTG</sequence>
<evidence type="ECO:0000313" key="3">
    <source>
        <dbReference type="EMBL" id="TLH55622.1"/>
    </source>
</evidence>
<organism evidence="3">
    <name type="scientific">Mycolicibacterium mucogenicum DSM 44124</name>
    <dbReference type="NCBI Taxonomy" id="1226753"/>
    <lineage>
        <taxon>Bacteria</taxon>
        <taxon>Bacillati</taxon>
        <taxon>Actinomycetota</taxon>
        <taxon>Actinomycetes</taxon>
        <taxon>Mycobacteriales</taxon>
        <taxon>Mycobacteriaceae</taxon>
        <taxon>Mycolicibacterium</taxon>
    </lineage>
</organism>
<feature type="region of interest" description="Disordered" evidence="1">
    <location>
        <begin position="116"/>
        <end position="144"/>
    </location>
</feature>
<dbReference type="Proteomes" id="UP000309231">
    <property type="component" value="Chromosome"/>
</dbReference>
<dbReference type="KEGG" id="mmuc:C1S78_027550"/>
<gene>
    <name evidence="2" type="ORF">C1S78_027550</name>
    <name evidence="3" type="ORF">C1S78_27500</name>
</gene>
<keyword evidence="4" id="KW-1185">Reference proteome</keyword>
<accession>A0A8H2PK26</accession>
<reference evidence="2 4" key="2">
    <citation type="journal article" date="2019" name="BMC Evol. Biol.">
        <title>Comparative genomics of Mycobacterium mucogenicum and Mycobacterium neoaurum clade members emphasizing tRNA and non-coding RNA.</title>
        <authorList>
            <person name="Behra P.R.K."/>
            <person name="Pettersson B.M.F."/>
            <person name="Das S."/>
            <person name="Dasgupta S."/>
            <person name="Kirsebom L.A."/>
        </authorList>
    </citation>
    <scope>NUCLEOTIDE SEQUENCE [LARGE SCALE GENOMIC DNA]</scope>
    <source>
        <strain evidence="2 4">DSM 44124</strain>
    </source>
</reference>
<reference evidence="2 4" key="3">
    <citation type="journal article" date="2019" name="Sci. Rep.">
        <title>Insight into the biology of Mycobacterium mucogenicum and Mycobacterium neoaurum clade members.</title>
        <authorList>
            <person name="Behra P.R.K."/>
            <person name="Pettersson B.M.F."/>
            <person name="Ramesh M."/>
            <person name="Dasgupta S."/>
            <person name="Kirsebom L.A."/>
        </authorList>
    </citation>
    <scope>NUCLEOTIDE SEQUENCE [LARGE SCALE GENOMIC DNA]</scope>
    <source>
        <strain evidence="2 4">DSM 44124</strain>
    </source>
</reference>
<dbReference type="RefSeq" id="WP_053855118.1">
    <property type="nucleotide sequence ID" value="NZ_ANBS01000055.1"/>
</dbReference>
<protein>
    <recommendedName>
        <fullName evidence="5">Terminase</fullName>
    </recommendedName>
</protein>
<name>A0A8H2PK26_MYCMU</name>
<evidence type="ECO:0000313" key="4">
    <source>
        <dbReference type="Proteomes" id="UP000309231"/>
    </source>
</evidence>
<dbReference type="EMBL" id="CP062008">
    <property type="protein sequence ID" value="QPG69099.1"/>
    <property type="molecule type" value="Genomic_DNA"/>
</dbReference>
<evidence type="ECO:0000256" key="1">
    <source>
        <dbReference type="SAM" id="MobiDB-lite"/>
    </source>
</evidence>
<dbReference type="EMBL" id="POTL01000001">
    <property type="protein sequence ID" value="TLH55622.1"/>
    <property type="molecule type" value="Genomic_DNA"/>
</dbReference>
<proteinExistence type="predicted"/>
<dbReference type="GeneID" id="76728718"/>
<dbReference type="AlphaFoldDB" id="A0A8H2PK26"/>
<reference evidence="3" key="1">
    <citation type="submission" date="2018-01" db="EMBL/GenBank/DDBJ databases">
        <title>Comparative genomics of Mycobacterium mucogenicum and Mycobacterium neoaurum clade members emphasizing tRNA and non-coding RNA.</title>
        <authorList>
            <person name="Behra P.R.K."/>
            <person name="Pettersson B.M.F."/>
            <person name="Das S."/>
            <person name="Dasgupta S."/>
            <person name="Kirsebom L.A."/>
        </authorList>
    </citation>
    <scope>NUCLEOTIDE SEQUENCE</scope>
    <source>
        <strain evidence="3">DSM 44124</strain>
    </source>
</reference>